<evidence type="ECO:0000256" key="1">
    <source>
        <dbReference type="SAM" id="MobiDB-lite"/>
    </source>
</evidence>
<gene>
    <name evidence="3" type="ORF">GCM10022204_06170</name>
</gene>
<keyword evidence="4" id="KW-1185">Reference proteome</keyword>
<accession>A0ABP7CRD6</accession>
<feature type="region of interest" description="Disordered" evidence="1">
    <location>
        <begin position="476"/>
        <end position="517"/>
    </location>
</feature>
<feature type="transmembrane region" description="Helical" evidence="2">
    <location>
        <begin position="260"/>
        <end position="285"/>
    </location>
</feature>
<keyword evidence="2" id="KW-0812">Transmembrane</keyword>
<feature type="transmembrane region" description="Helical" evidence="2">
    <location>
        <begin position="70"/>
        <end position="89"/>
    </location>
</feature>
<dbReference type="PANTHER" id="PTHR36844:SF1">
    <property type="entry name" value="PROTEASE PRSW"/>
    <property type="match status" value="1"/>
</dbReference>
<sequence length="517" mass="56046">MSATTASPAQREDPPSTLAKAQTERSRRPRKQKQVDPAVAARRARRRNNLPTEANPAEPIPKRILRSPRVWLTVVMLLVYATLLVLLYRQVVPDQEVPGGTALGLGTEAVPIAAKYAAITAIPLSLLFLWADRYRPQRFWVWLMTFGWGACVATFVSAQVNTWAASQLSIIGDGDPATGARAAIFVAPWVEEAAKGTVLFWLAILMRYQWVSRLSGIVLAGLSGAAFAFVENILYYGRAYRYASRTFGEVPPLEALQNLFMLRGVMTFFGHPLFTSMIGIGLAVALRAKSKVVRVVAPLAGYAAAAFLHMAFNSSASLLQGTNLLLIYLLVALPLVIAVIVFTVRQVLTEGRLIRSRLGDYVRLGWLAEGDPVPLSRVRTRGKALWHAVFTGPDVLFATVRLQRAATELAYLRDAMARGLVDAAGLDREKLLLAKVHGLRGLAVLAPTGRAPYPSFRRSRTVAATPAYAPASFPGPAGLGGNYPAPPPQALAPHAAPLGQTATQYSEVDPTWKPPGQ</sequence>
<feature type="transmembrane region" description="Helical" evidence="2">
    <location>
        <begin position="180"/>
        <end position="205"/>
    </location>
</feature>
<feature type="transmembrane region" description="Helical" evidence="2">
    <location>
        <begin position="139"/>
        <end position="160"/>
    </location>
</feature>
<feature type="transmembrane region" description="Helical" evidence="2">
    <location>
        <begin position="217"/>
        <end position="237"/>
    </location>
</feature>
<keyword evidence="2" id="KW-1133">Transmembrane helix</keyword>
<feature type="region of interest" description="Disordered" evidence="1">
    <location>
        <begin position="1"/>
        <end position="58"/>
    </location>
</feature>
<feature type="transmembrane region" description="Helical" evidence="2">
    <location>
        <begin position="109"/>
        <end position="130"/>
    </location>
</feature>
<comment type="caution">
    <text evidence="3">The sequence shown here is derived from an EMBL/GenBank/DDBJ whole genome shotgun (WGS) entry which is preliminary data.</text>
</comment>
<evidence type="ECO:0008006" key="5">
    <source>
        <dbReference type="Google" id="ProtNLM"/>
    </source>
</evidence>
<protein>
    <recommendedName>
        <fullName evidence="5">Membrane proteinase PrsW, cleaves anti-sigma factor RsiW, M82 family</fullName>
    </recommendedName>
</protein>
<reference evidence="4" key="1">
    <citation type="journal article" date="2019" name="Int. J. Syst. Evol. Microbiol.">
        <title>The Global Catalogue of Microorganisms (GCM) 10K type strain sequencing project: providing services to taxonomists for standard genome sequencing and annotation.</title>
        <authorList>
            <consortium name="The Broad Institute Genomics Platform"/>
            <consortium name="The Broad Institute Genome Sequencing Center for Infectious Disease"/>
            <person name="Wu L."/>
            <person name="Ma J."/>
        </authorList>
    </citation>
    <scope>NUCLEOTIDE SEQUENCE [LARGE SCALE GENOMIC DNA]</scope>
    <source>
        <strain evidence="4">JCM 16548</strain>
    </source>
</reference>
<dbReference type="Proteomes" id="UP001500051">
    <property type="component" value="Unassembled WGS sequence"/>
</dbReference>
<dbReference type="PANTHER" id="PTHR36844">
    <property type="entry name" value="PROTEASE PRSW"/>
    <property type="match status" value="1"/>
</dbReference>
<name>A0ABP7CRD6_9ACTN</name>
<feature type="transmembrane region" description="Helical" evidence="2">
    <location>
        <begin position="324"/>
        <end position="348"/>
    </location>
</feature>
<dbReference type="InterPro" id="IPR026898">
    <property type="entry name" value="PrsW"/>
</dbReference>
<dbReference type="EMBL" id="BAAAYX010000002">
    <property type="protein sequence ID" value="GAA3693294.1"/>
    <property type="molecule type" value="Genomic_DNA"/>
</dbReference>
<dbReference type="Pfam" id="PF13367">
    <property type="entry name" value="PrsW-protease"/>
    <property type="match status" value="1"/>
</dbReference>
<dbReference type="RefSeq" id="WP_344810796.1">
    <property type="nucleotide sequence ID" value="NZ_BAAAYX010000002.1"/>
</dbReference>
<evidence type="ECO:0000313" key="3">
    <source>
        <dbReference type="EMBL" id="GAA3693294.1"/>
    </source>
</evidence>
<proteinExistence type="predicted"/>
<organism evidence="3 4">
    <name type="scientific">Microlunatus aurantiacus</name>
    <dbReference type="NCBI Taxonomy" id="446786"/>
    <lineage>
        <taxon>Bacteria</taxon>
        <taxon>Bacillati</taxon>
        <taxon>Actinomycetota</taxon>
        <taxon>Actinomycetes</taxon>
        <taxon>Propionibacteriales</taxon>
        <taxon>Propionibacteriaceae</taxon>
        <taxon>Microlunatus</taxon>
    </lineage>
</organism>
<evidence type="ECO:0000256" key="2">
    <source>
        <dbReference type="SAM" id="Phobius"/>
    </source>
</evidence>
<feature type="transmembrane region" description="Helical" evidence="2">
    <location>
        <begin position="292"/>
        <end position="312"/>
    </location>
</feature>
<keyword evidence="2" id="KW-0472">Membrane</keyword>
<evidence type="ECO:0000313" key="4">
    <source>
        <dbReference type="Proteomes" id="UP001500051"/>
    </source>
</evidence>